<protein>
    <submittedName>
        <fullName evidence="4">Virulence protein</fullName>
    </submittedName>
</protein>
<keyword evidence="2" id="KW-0175">Coiled coil</keyword>
<comment type="similarity">
    <text evidence="1">In the N-terminal section; belongs to the LXG family.</text>
</comment>
<dbReference type="EMBL" id="CP040798">
    <property type="protein sequence ID" value="QLB49156.1"/>
    <property type="molecule type" value="Genomic_DNA"/>
</dbReference>
<gene>
    <name evidence="4" type="ORF">FDP16_00475</name>
</gene>
<dbReference type="RefSeq" id="WP_176798165.1">
    <property type="nucleotide sequence ID" value="NZ_CP040798.1"/>
</dbReference>
<accession>A0A7H8UXN3</accession>
<feature type="domain" description="LXG" evidence="3">
    <location>
        <begin position="8"/>
        <end position="238"/>
    </location>
</feature>
<reference evidence="4 5" key="1">
    <citation type="submission" date="2019-06" db="EMBL/GenBank/DDBJ databases">
        <title>The organization of the Streptococcus sanguinis genomes.</title>
        <authorList>
            <person name="Wang H.Y."/>
            <person name="Chen Y.Y.M."/>
            <person name="Wu C.H."/>
        </authorList>
    </citation>
    <scope>NUCLEOTIDE SEQUENCE [LARGE SCALE GENOMIC DNA]</scope>
    <source>
        <strain evidence="4 5">CGMH058</strain>
    </source>
</reference>
<organism evidence="4 5">
    <name type="scientific">Streptococcus sanguinis</name>
    <dbReference type="NCBI Taxonomy" id="1305"/>
    <lineage>
        <taxon>Bacteria</taxon>
        <taxon>Bacillati</taxon>
        <taxon>Bacillota</taxon>
        <taxon>Bacilli</taxon>
        <taxon>Lactobacillales</taxon>
        <taxon>Streptococcaceae</taxon>
        <taxon>Streptococcus</taxon>
    </lineage>
</organism>
<dbReference type="PROSITE" id="PS51756">
    <property type="entry name" value="LXG"/>
    <property type="match status" value="1"/>
</dbReference>
<dbReference type="InterPro" id="IPR006829">
    <property type="entry name" value="LXG_dom"/>
</dbReference>
<sequence>MGVKYSAADSSQLIQAMTSNLQVANQVTDRLSSGCDHLIASLDSGELQGAAYTAGKGLFTEVIIPAIKKLQEAIDDIQGELSSYKSADSEVAGYGELDLDLLKEQLKIKQEMLEKTQAQLAEYQSLSRRISDGFAGKLADNFSKTIALTEVENQLNIGIREIQEKIDKLEWFVAQVSQYFADSLQVLGLAIQGATQLSQVLVDSEGNYSTDGIDMSWSAKMKAQKIQTVSKKKYLEPKERLIQEASRNMMLSDEGDAYYRSQLKEKLKGKSRSEWDKIVDDYNHTLKIDNEGNIIDIFDFRAYKDRHYQKDDNFSVLKNGKYDSAYTRMVNEKYQELIQENFEANSVDLAKGVVEILAGLGIYAGTSLGAAFALEWAPLTGGGSALVAAAAVEAGYITAEGLVVDGTLSVARTLYEIDTANLGVTLSAASNYNSWQANRPTSRTISGKGGKQIEARVGNRKVNLRVDWEPSSGTNGDGVFQVQSGSGKSGYGVNEHIDIGKISDRNSVMNWVNKTRRLKNLNESVKNEIVDRIWKTYQNNY</sequence>
<dbReference type="Proteomes" id="UP000509535">
    <property type="component" value="Chromosome"/>
</dbReference>
<evidence type="ECO:0000256" key="1">
    <source>
        <dbReference type="ARBA" id="ARBA00034117"/>
    </source>
</evidence>
<evidence type="ECO:0000313" key="5">
    <source>
        <dbReference type="Proteomes" id="UP000509535"/>
    </source>
</evidence>
<evidence type="ECO:0000256" key="2">
    <source>
        <dbReference type="SAM" id="Coils"/>
    </source>
</evidence>
<proteinExistence type="inferred from homology"/>
<dbReference type="AlphaFoldDB" id="A0A7H8UXN3"/>
<evidence type="ECO:0000313" key="4">
    <source>
        <dbReference type="EMBL" id="QLB49156.1"/>
    </source>
</evidence>
<feature type="coiled-coil region" evidence="2">
    <location>
        <begin position="67"/>
        <end position="126"/>
    </location>
</feature>
<evidence type="ECO:0000259" key="3">
    <source>
        <dbReference type="PROSITE" id="PS51756"/>
    </source>
</evidence>
<name>A0A7H8UXN3_STRSA</name>